<dbReference type="Gene3D" id="3.40.50.300">
    <property type="entry name" value="P-loop containing nucleotide triphosphate hydrolases"/>
    <property type="match status" value="1"/>
</dbReference>
<dbReference type="InterPro" id="IPR005517">
    <property type="entry name" value="Transl_elong_EFG/EF2_IV"/>
</dbReference>
<dbReference type="InterPro" id="IPR041095">
    <property type="entry name" value="EFG_II"/>
</dbReference>
<dbReference type="NCBIfam" id="TIGR00231">
    <property type="entry name" value="small_GTP"/>
    <property type="match status" value="1"/>
</dbReference>
<dbReference type="InterPro" id="IPR047872">
    <property type="entry name" value="EFG_IV"/>
</dbReference>
<dbReference type="PANTHER" id="PTHR43261">
    <property type="entry name" value="TRANSLATION ELONGATION FACTOR G-RELATED"/>
    <property type="match status" value="1"/>
</dbReference>
<gene>
    <name evidence="5" type="ORF">METZ01_LOCUS39839</name>
</gene>
<dbReference type="Pfam" id="PF00009">
    <property type="entry name" value="GTP_EFTU"/>
    <property type="match status" value="1"/>
</dbReference>
<keyword evidence="3" id="KW-0342">GTP-binding</keyword>
<dbReference type="InterPro" id="IPR035649">
    <property type="entry name" value="EFG_V"/>
</dbReference>
<dbReference type="Pfam" id="PF00679">
    <property type="entry name" value="EFG_C"/>
    <property type="match status" value="1"/>
</dbReference>
<dbReference type="InterPro" id="IPR005225">
    <property type="entry name" value="Small_GTP-bd"/>
</dbReference>
<dbReference type="CDD" id="cd01434">
    <property type="entry name" value="EFG_mtEFG1_IV"/>
    <property type="match status" value="1"/>
</dbReference>
<dbReference type="SUPFAM" id="SSF54980">
    <property type="entry name" value="EF-G C-terminal domain-like"/>
    <property type="match status" value="2"/>
</dbReference>
<dbReference type="Pfam" id="PF22042">
    <property type="entry name" value="EF-G_D2"/>
    <property type="match status" value="1"/>
</dbReference>
<dbReference type="AlphaFoldDB" id="A0A381R5D8"/>
<dbReference type="NCBIfam" id="NF009381">
    <property type="entry name" value="PRK12740.1-5"/>
    <property type="match status" value="1"/>
</dbReference>
<dbReference type="SMART" id="SM00889">
    <property type="entry name" value="EFG_IV"/>
    <property type="match status" value="1"/>
</dbReference>
<dbReference type="SUPFAM" id="SSF50447">
    <property type="entry name" value="Translation proteins"/>
    <property type="match status" value="1"/>
</dbReference>
<dbReference type="InterPro" id="IPR009022">
    <property type="entry name" value="EFG_III"/>
</dbReference>
<organism evidence="5">
    <name type="scientific">marine metagenome</name>
    <dbReference type="NCBI Taxonomy" id="408172"/>
    <lineage>
        <taxon>unclassified sequences</taxon>
        <taxon>metagenomes</taxon>
        <taxon>ecological metagenomes</taxon>
    </lineage>
</organism>
<dbReference type="Gene3D" id="3.30.70.240">
    <property type="match status" value="1"/>
</dbReference>
<feature type="domain" description="Tr-type G" evidence="4">
    <location>
        <begin position="10"/>
        <end position="285"/>
    </location>
</feature>
<dbReference type="PANTHER" id="PTHR43261:SF6">
    <property type="entry name" value="ELONGATION FACTOR G-LIKE PROTEIN"/>
    <property type="match status" value="1"/>
</dbReference>
<dbReference type="FunFam" id="3.30.230.10:FF:000003">
    <property type="entry name" value="Elongation factor G"/>
    <property type="match status" value="1"/>
</dbReference>
<dbReference type="CDD" id="cd03713">
    <property type="entry name" value="EFG_mtEFG_C"/>
    <property type="match status" value="1"/>
</dbReference>
<dbReference type="CDD" id="cd16262">
    <property type="entry name" value="EFG_III"/>
    <property type="match status" value="1"/>
</dbReference>
<dbReference type="InterPro" id="IPR014721">
    <property type="entry name" value="Ribsml_uS5_D2-typ_fold_subgr"/>
</dbReference>
<dbReference type="CDD" id="cd04170">
    <property type="entry name" value="EF-G_bact"/>
    <property type="match status" value="1"/>
</dbReference>
<dbReference type="InterPro" id="IPR000640">
    <property type="entry name" value="EFG_V-like"/>
</dbReference>
<dbReference type="NCBIfam" id="NF009379">
    <property type="entry name" value="PRK12740.1-3"/>
    <property type="match status" value="1"/>
</dbReference>
<evidence type="ECO:0000256" key="3">
    <source>
        <dbReference type="ARBA" id="ARBA00023134"/>
    </source>
</evidence>
<dbReference type="InterPro" id="IPR035647">
    <property type="entry name" value="EFG_III/V"/>
</dbReference>
<keyword evidence="2" id="KW-0547">Nucleotide-binding</keyword>
<dbReference type="FunFam" id="3.30.70.240:FF:000001">
    <property type="entry name" value="Elongation factor G"/>
    <property type="match status" value="1"/>
</dbReference>
<evidence type="ECO:0000256" key="2">
    <source>
        <dbReference type="ARBA" id="ARBA00022741"/>
    </source>
</evidence>
<dbReference type="InterPro" id="IPR027417">
    <property type="entry name" value="P-loop_NTPase"/>
</dbReference>
<dbReference type="SMART" id="SM00838">
    <property type="entry name" value="EFG_C"/>
    <property type="match status" value="1"/>
</dbReference>
<dbReference type="PROSITE" id="PS51722">
    <property type="entry name" value="G_TR_2"/>
    <property type="match status" value="1"/>
</dbReference>
<dbReference type="GO" id="GO:0003924">
    <property type="term" value="F:GTPase activity"/>
    <property type="evidence" value="ECO:0007669"/>
    <property type="project" value="InterPro"/>
</dbReference>
<dbReference type="SUPFAM" id="SSF54211">
    <property type="entry name" value="Ribosomal protein S5 domain 2-like"/>
    <property type="match status" value="1"/>
</dbReference>
<dbReference type="NCBIfam" id="NF009891">
    <property type="entry name" value="PRK13351.1-1"/>
    <property type="match status" value="1"/>
</dbReference>
<evidence type="ECO:0000313" key="5">
    <source>
        <dbReference type="EMBL" id="SUZ86985.1"/>
    </source>
</evidence>
<dbReference type="GO" id="GO:0032790">
    <property type="term" value="P:ribosome disassembly"/>
    <property type="evidence" value="ECO:0007669"/>
    <property type="project" value="TreeGrafter"/>
</dbReference>
<dbReference type="Gene3D" id="3.30.70.870">
    <property type="entry name" value="Elongation Factor G (Translational Gtpase), domain 3"/>
    <property type="match status" value="1"/>
</dbReference>
<accession>A0A381R5D8</accession>
<dbReference type="Gene3D" id="3.30.230.10">
    <property type="match status" value="1"/>
</dbReference>
<protein>
    <recommendedName>
        <fullName evidence="4">Tr-type G domain-containing protein</fullName>
    </recommendedName>
</protein>
<dbReference type="InterPro" id="IPR020568">
    <property type="entry name" value="Ribosomal_Su5_D2-typ_SF"/>
</dbReference>
<name>A0A381R5D8_9ZZZZ</name>
<sequence>MASAKEYTTDRIRNVAVLGHGGAGKTSLIDALCYTAGSSRRKGNVTEGHALTMYTPEEASHGISLQCTPAFCEYAGAKINLLDTPGFMDFVGETLAAIRVADSAVIVVSATSGVEVGTETVWEYAEDRGVPRFFFLSMMDKEHASFERVYQDIKAQLTEKVVPVEIPIGEGDDFRGIINLFSERAHMFKAGTEKGDYDEVDVPEELQAKFEKWETELQETLATTDEALLDRYLDEGKISREEAIQAMHKGVASGDIVPLFCGSAENSYGMQALLKGLVDLCPSPTEAAGELAQRTGMEEEVHLSASDDETFSALIYKTALEPHIGEMSYFRVMSGTVSNGQQVKNGERGSVEKLNHLSVAMGKDRLEVSKLHAGDLGVVAKLKSAHTNDTLCDMSRAVILEKISFPNPEIAVAIRGENRGDEDKLGVVLPKLHEEDPTFLAEFDAELHQTIARGLGELHLAVQLERMKRKYGVAVMMEQPKIGYRETITKEAEGQGRHKKQSGGRGQFGDCWIRLKPRTAGKGYEFVSSIKGGVIPTKYVPSVDKGIQEAAARGVLAGFRCVDFEAECYDGSYHAVDSSDIAFKLAGSAAFKNVAGKCRPVILEPIIEVTVTTPDDYVGDIMSDMNQRRGKVLGMEPTAGRTTVKALVPEAELYKYSTSLRAITQGRAHHSRAFSGYEAVPALEVPKVIAASKEAAAAH</sequence>
<proteinExistence type="inferred from homology"/>
<dbReference type="GO" id="GO:0003746">
    <property type="term" value="F:translation elongation factor activity"/>
    <property type="evidence" value="ECO:0007669"/>
    <property type="project" value="InterPro"/>
</dbReference>
<dbReference type="InterPro" id="IPR053905">
    <property type="entry name" value="EF-G-like_DII"/>
</dbReference>
<dbReference type="Pfam" id="PF03764">
    <property type="entry name" value="EFG_IV"/>
    <property type="match status" value="1"/>
</dbReference>
<reference evidence="5" key="1">
    <citation type="submission" date="2018-05" db="EMBL/GenBank/DDBJ databases">
        <authorList>
            <person name="Lanie J.A."/>
            <person name="Ng W.-L."/>
            <person name="Kazmierczak K.M."/>
            <person name="Andrzejewski T.M."/>
            <person name="Davidsen T.M."/>
            <person name="Wayne K.J."/>
            <person name="Tettelin H."/>
            <person name="Glass J.I."/>
            <person name="Rusch D."/>
            <person name="Podicherti R."/>
            <person name="Tsui H.-C.T."/>
            <person name="Winkler M.E."/>
        </authorList>
    </citation>
    <scope>NUCLEOTIDE SEQUENCE</scope>
</reference>
<dbReference type="InterPro" id="IPR009000">
    <property type="entry name" value="Transl_B-barrel_sf"/>
</dbReference>
<dbReference type="Gene3D" id="2.40.30.10">
    <property type="entry name" value="Translation factors"/>
    <property type="match status" value="1"/>
</dbReference>
<evidence type="ECO:0000256" key="1">
    <source>
        <dbReference type="ARBA" id="ARBA00005870"/>
    </source>
</evidence>
<dbReference type="InterPro" id="IPR000795">
    <property type="entry name" value="T_Tr_GTP-bd_dom"/>
</dbReference>
<comment type="similarity">
    <text evidence="1">Belongs to the TRAFAC class translation factor GTPase superfamily. Classic translation factor GTPase family. EF-G/EF-2 subfamily.</text>
</comment>
<dbReference type="EMBL" id="UINC01001705">
    <property type="protein sequence ID" value="SUZ86985.1"/>
    <property type="molecule type" value="Genomic_DNA"/>
</dbReference>
<dbReference type="NCBIfam" id="TIGR00484">
    <property type="entry name" value="EF-G"/>
    <property type="match status" value="1"/>
</dbReference>
<evidence type="ECO:0000259" key="4">
    <source>
        <dbReference type="PROSITE" id="PS51722"/>
    </source>
</evidence>
<dbReference type="SUPFAM" id="SSF52540">
    <property type="entry name" value="P-loop containing nucleoside triphosphate hydrolases"/>
    <property type="match status" value="1"/>
</dbReference>
<dbReference type="InterPro" id="IPR004540">
    <property type="entry name" value="Transl_elong_EFG/EF2"/>
</dbReference>
<dbReference type="GO" id="GO:0005525">
    <property type="term" value="F:GTP binding"/>
    <property type="evidence" value="ECO:0007669"/>
    <property type="project" value="UniProtKB-KW"/>
</dbReference>
<dbReference type="Pfam" id="PF14492">
    <property type="entry name" value="EFG_III"/>
    <property type="match status" value="1"/>
</dbReference>